<accession>A0A9N9RWR2</accession>
<keyword evidence="1" id="KW-0175">Coiled coil</keyword>
<proteinExistence type="predicted"/>
<dbReference type="EMBL" id="OU895879">
    <property type="protein sequence ID" value="CAG9806638.1"/>
    <property type="molecule type" value="Genomic_DNA"/>
</dbReference>
<gene>
    <name evidence="2" type="ORF">CHIRRI_LOCUS9493</name>
</gene>
<feature type="coiled-coil region" evidence="1">
    <location>
        <begin position="115"/>
        <end position="178"/>
    </location>
</feature>
<organism evidence="2 3">
    <name type="scientific">Chironomus riparius</name>
    <dbReference type="NCBI Taxonomy" id="315576"/>
    <lineage>
        <taxon>Eukaryota</taxon>
        <taxon>Metazoa</taxon>
        <taxon>Ecdysozoa</taxon>
        <taxon>Arthropoda</taxon>
        <taxon>Hexapoda</taxon>
        <taxon>Insecta</taxon>
        <taxon>Pterygota</taxon>
        <taxon>Neoptera</taxon>
        <taxon>Endopterygota</taxon>
        <taxon>Diptera</taxon>
        <taxon>Nematocera</taxon>
        <taxon>Chironomoidea</taxon>
        <taxon>Chironomidae</taxon>
        <taxon>Chironominae</taxon>
        <taxon>Chironomus</taxon>
    </lineage>
</organism>
<reference evidence="2" key="2">
    <citation type="submission" date="2022-10" db="EMBL/GenBank/DDBJ databases">
        <authorList>
            <consortium name="ENA_rothamsted_submissions"/>
            <consortium name="culmorum"/>
            <person name="King R."/>
        </authorList>
    </citation>
    <scope>NUCLEOTIDE SEQUENCE</scope>
</reference>
<evidence type="ECO:0000256" key="1">
    <source>
        <dbReference type="SAM" id="Coils"/>
    </source>
</evidence>
<keyword evidence="3" id="KW-1185">Reference proteome</keyword>
<sequence length="179" mass="20858">MSTIEHNILTSTEHKTLILRRMDRESGDIDCVACGYAIKYNQRGGFTACGHGHIHYNCSYLGVSCEICSRALTFDVNQSENEYLTFDMNTNRRDEDQSSDSSEMFGLLYEIKQLLVEQKAEQAKQAKIIEELKEEIKEYKMKENKIHELQNDILQIKYDKIMKDQKDLEEKVNKLTCKD</sequence>
<evidence type="ECO:0000313" key="3">
    <source>
        <dbReference type="Proteomes" id="UP001153620"/>
    </source>
</evidence>
<reference evidence="2" key="1">
    <citation type="submission" date="2022-01" db="EMBL/GenBank/DDBJ databases">
        <authorList>
            <person name="King R."/>
        </authorList>
    </citation>
    <scope>NUCLEOTIDE SEQUENCE</scope>
</reference>
<dbReference type="Proteomes" id="UP001153620">
    <property type="component" value="Chromosome 3"/>
</dbReference>
<name>A0A9N9RWR2_9DIPT</name>
<evidence type="ECO:0000313" key="2">
    <source>
        <dbReference type="EMBL" id="CAG9806638.1"/>
    </source>
</evidence>
<dbReference type="OrthoDB" id="10615410at2759"/>
<protein>
    <submittedName>
        <fullName evidence="2">Uncharacterized protein</fullName>
    </submittedName>
</protein>
<dbReference type="AlphaFoldDB" id="A0A9N9RWR2"/>